<dbReference type="GO" id="GO:0005741">
    <property type="term" value="C:mitochondrial outer membrane"/>
    <property type="evidence" value="ECO:0007669"/>
    <property type="project" value="TreeGrafter"/>
</dbReference>
<dbReference type="InterPro" id="IPR036834">
    <property type="entry name" value="Bcl-2-like_sf"/>
</dbReference>
<accession>A0A8X8BRK9</accession>
<comment type="caution">
    <text evidence="8">The sequence shown here is derived from an EMBL/GenBank/DDBJ whole genome shotgun (WGS) entry which is preliminary data.</text>
</comment>
<evidence type="ECO:0000256" key="6">
    <source>
        <dbReference type="SAM" id="Phobius"/>
    </source>
</evidence>
<dbReference type="SUPFAM" id="SSF56854">
    <property type="entry name" value="Bcl-2 inhibitors of programmed cell death"/>
    <property type="match status" value="1"/>
</dbReference>
<dbReference type="Pfam" id="PF00452">
    <property type="entry name" value="Bcl-2"/>
    <property type="match status" value="1"/>
</dbReference>
<dbReference type="GO" id="GO:0001836">
    <property type="term" value="P:release of cytochrome c from mitochondria"/>
    <property type="evidence" value="ECO:0007669"/>
    <property type="project" value="TreeGrafter"/>
</dbReference>
<dbReference type="Pfam" id="PF02180">
    <property type="entry name" value="BH4"/>
    <property type="match status" value="1"/>
</dbReference>
<keyword evidence="9" id="KW-1185">Reference proteome</keyword>
<dbReference type="Gene3D" id="1.10.437.10">
    <property type="entry name" value="Blc2-like"/>
    <property type="match status" value="1"/>
</dbReference>
<dbReference type="InterPro" id="IPR013279">
    <property type="entry name" value="Apop_reg_BclX"/>
</dbReference>
<name>A0A8X8BRK9_POLSE</name>
<dbReference type="InterPro" id="IPR020717">
    <property type="entry name" value="Bcl2_BH1_motif_CS"/>
</dbReference>
<feature type="non-terminal residue" evidence="8">
    <location>
        <position position="1"/>
    </location>
</feature>
<gene>
    <name evidence="8" type="primary">Bcl2l1_0</name>
    <name evidence="8" type="ORF">GTO96_0003858</name>
</gene>
<dbReference type="PANTHER" id="PTHR11256">
    <property type="entry name" value="BCL-2 RELATED"/>
    <property type="match status" value="1"/>
</dbReference>
<dbReference type="CDD" id="cd06845">
    <property type="entry name" value="Bcl-2_like"/>
    <property type="match status" value="1"/>
</dbReference>
<keyword evidence="6" id="KW-1133">Transmembrane helix</keyword>
<dbReference type="GO" id="GO:0042981">
    <property type="term" value="P:regulation of apoptotic process"/>
    <property type="evidence" value="ECO:0007669"/>
    <property type="project" value="InterPro"/>
</dbReference>
<dbReference type="Proteomes" id="UP000886611">
    <property type="component" value="Unassembled WGS sequence"/>
</dbReference>
<dbReference type="PROSITE" id="PS01080">
    <property type="entry name" value="BH1"/>
    <property type="match status" value="1"/>
</dbReference>
<dbReference type="InterPro" id="IPR026298">
    <property type="entry name" value="Bcl-2_fam"/>
</dbReference>
<dbReference type="InterPro" id="IPR002475">
    <property type="entry name" value="Bcl2-like"/>
</dbReference>
<feature type="domain" description="Apoptosis regulator Bcl-2 family BH4" evidence="7">
    <location>
        <begin position="5"/>
        <end position="20"/>
    </location>
</feature>
<dbReference type="PROSITE" id="PS50062">
    <property type="entry name" value="BCL2_FAMILY"/>
    <property type="match status" value="1"/>
</dbReference>
<dbReference type="InterPro" id="IPR046371">
    <property type="entry name" value="Bcl-2_BH1-3"/>
</dbReference>
<comment type="subcellular location">
    <subcellularLocation>
        <location evidence="1">Membrane</location>
    </subcellularLocation>
</comment>
<evidence type="ECO:0000313" key="8">
    <source>
        <dbReference type="EMBL" id="KAG2463726.1"/>
    </source>
</evidence>
<evidence type="ECO:0000256" key="3">
    <source>
        <dbReference type="ARBA" id="ARBA00022703"/>
    </source>
</evidence>
<comment type="similarity">
    <text evidence="2">Belongs to the Bcl-2 family.</text>
</comment>
<dbReference type="PRINTS" id="PR01864">
    <property type="entry name" value="APOPREGBCLX"/>
</dbReference>
<dbReference type="GO" id="GO:0097192">
    <property type="term" value="P:extrinsic apoptotic signaling pathway in absence of ligand"/>
    <property type="evidence" value="ECO:0007669"/>
    <property type="project" value="TreeGrafter"/>
</dbReference>
<dbReference type="EMBL" id="JAATIS010003638">
    <property type="protein sequence ID" value="KAG2463726.1"/>
    <property type="molecule type" value="Genomic_DNA"/>
</dbReference>
<feature type="non-terminal residue" evidence="8">
    <location>
        <position position="212"/>
    </location>
</feature>
<dbReference type="PROSITE" id="PS50063">
    <property type="entry name" value="BH4_2"/>
    <property type="match status" value="1"/>
</dbReference>
<evidence type="ECO:0000256" key="2">
    <source>
        <dbReference type="ARBA" id="ARBA00009458"/>
    </source>
</evidence>
<keyword evidence="3 5" id="KW-0053">Apoptosis</keyword>
<keyword evidence="6" id="KW-0812">Transmembrane</keyword>
<proteinExistence type="inferred from homology"/>
<reference evidence="8 9" key="1">
    <citation type="journal article" date="2021" name="Cell">
        <title>Tracing the genetic footprints of vertebrate landing in non-teleost ray-finned fishes.</title>
        <authorList>
            <person name="Bi X."/>
            <person name="Wang K."/>
            <person name="Yang L."/>
            <person name="Pan H."/>
            <person name="Jiang H."/>
            <person name="Wei Q."/>
            <person name="Fang M."/>
            <person name="Yu H."/>
            <person name="Zhu C."/>
            <person name="Cai Y."/>
            <person name="He Y."/>
            <person name="Gan X."/>
            <person name="Zeng H."/>
            <person name="Yu D."/>
            <person name="Zhu Y."/>
            <person name="Jiang H."/>
            <person name="Qiu Q."/>
            <person name="Yang H."/>
            <person name="Zhang Y.E."/>
            <person name="Wang W."/>
            <person name="Zhu M."/>
            <person name="He S."/>
            <person name="Zhang G."/>
        </authorList>
    </citation>
    <scope>NUCLEOTIDE SEQUENCE [LARGE SCALE GENOMIC DNA]</scope>
    <source>
        <strain evidence="8">Bchr_013</strain>
    </source>
</reference>
<dbReference type="AlphaFoldDB" id="A0A8X8BRK9"/>
<sequence length="212" mass="23687">MSYSNRELVEDFISYKLSQKNVLSSQSELDVLQVNGTGILNSFPVTPASNGVKAVKEALRGSGDEFELRYRAAFNDLASELHITPVTAYQSFEEVVGELFRDGVNWGRIVALFSFGGALCVECVEKEMVPLVRHIADWMTTYLDNNLDPWILSNGGWVINFLKVLCMIQITDTFVRIYGRHASAEYFKKWLVVGVTVTAGLVLASFIAHTHL</sequence>
<feature type="short sequence motif" description="BH4" evidence="5">
    <location>
        <begin position="5"/>
        <end position="20"/>
    </location>
</feature>
<organism evidence="8 9">
    <name type="scientific">Polypterus senegalus</name>
    <name type="common">Senegal bichir</name>
    <dbReference type="NCBI Taxonomy" id="55291"/>
    <lineage>
        <taxon>Eukaryota</taxon>
        <taxon>Metazoa</taxon>
        <taxon>Chordata</taxon>
        <taxon>Craniata</taxon>
        <taxon>Vertebrata</taxon>
        <taxon>Euteleostomi</taxon>
        <taxon>Actinopterygii</taxon>
        <taxon>Polypteriformes</taxon>
        <taxon>Polypteridae</taxon>
        <taxon>Polypterus</taxon>
    </lineage>
</organism>
<evidence type="ECO:0000256" key="4">
    <source>
        <dbReference type="ARBA" id="ARBA00023136"/>
    </source>
</evidence>
<dbReference type="PANTHER" id="PTHR11256:SF12">
    <property type="entry name" value="BCL-2-LIKE PROTEIN 1"/>
    <property type="match status" value="1"/>
</dbReference>
<evidence type="ECO:0000259" key="7">
    <source>
        <dbReference type="PROSITE" id="PS50063"/>
    </source>
</evidence>
<evidence type="ECO:0000256" key="1">
    <source>
        <dbReference type="ARBA" id="ARBA00004370"/>
    </source>
</evidence>
<dbReference type="GO" id="GO:0008630">
    <property type="term" value="P:intrinsic apoptotic signaling pathway in response to DNA damage"/>
    <property type="evidence" value="ECO:0007669"/>
    <property type="project" value="TreeGrafter"/>
</dbReference>
<dbReference type="SMART" id="SM00337">
    <property type="entry name" value="BCL"/>
    <property type="match status" value="1"/>
</dbReference>
<dbReference type="InterPro" id="IPR003093">
    <property type="entry name" value="Bcl2_BH4"/>
</dbReference>
<protein>
    <submittedName>
        <fullName evidence="8">B2CL1 protein</fullName>
    </submittedName>
</protein>
<dbReference type="SMART" id="SM00265">
    <property type="entry name" value="BH4"/>
    <property type="match status" value="1"/>
</dbReference>
<evidence type="ECO:0000313" key="9">
    <source>
        <dbReference type="Proteomes" id="UP000886611"/>
    </source>
</evidence>
<feature type="transmembrane region" description="Helical" evidence="6">
    <location>
        <begin position="190"/>
        <end position="208"/>
    </location>
</feature>
<dbReference type="GO" id="GO:0051400">
    <property type="term" value="F:BH domain binding"/>
    <property type="evidence" value="ECO:0007669"/>
    <property type="project" value="TreeGrafter"/>
</dbReference>
<evidence type="ECO:0000256" key="5">
    <source>
        <dbReference type="PROSITE-ProRule" id="PRU00025"/>
    </source>
</evidence>
<dbReference type="PRINTS" id="PR01862">
    <property type="entry name" value="BCL2FAMILY"/>
</dbReference>
<keyword evidence="4 6" id="KW-0472">Membrane</keyword>